<keyword evidence="3" id="KW-1185">Reference proteome</keyword>
<evidence type="ECO:0000313" key="3">
    <source>
        <dbReference type="Proteomes" id="UP000427906"/>
    </source>
</evidence>
<name>A0A5K7YM45_9BACT</name>
<keyword evidence="1" id="KW-0472">Membrane</keyword>
<feature type="transmembrane region" description="Helical" evidence="1">
    <location>
        <begin position="61"/>
        <end position="84"/>
    </location>
</feature>
<reference evidence="2 3" key="1">
    <citation type="submission" date="2019-11" db="EMBL/GenBank/DDBJ databases">
        <title>Comparative genomics of hydrocarbon-degrading Desulfosarcina strains.</title>
        <authorList>
            <person name="Watanabe M."/>
            <person name="Kojima H."/>
            <person name="Fukui M."/>
        </authorList>
    </citation>
    <scope>NUCLEOTIDE SEQUENCE [LARGE SCALE GENOMIC DNA]</scope>
    <source>
        <strain evidence="2 3">PL12</strain>
    </source>
</reference>
<accession>A0A5K7YM45</accession>
<sequence>MIYSSRDILAIRSRLLAITPEQWLLLTAGLLAGGAVWVIVNRRFVRRFICRLKEKTISANGIAAVEGVIGGTVFLVNAALVYLATLVTSFFLFSFAIAGLMVGAWITIPASFE</sequence>
<evidence type="ECO:0000313" key="2">
    <source>
        <dbReference type="EMBL" id="BBO70276.1"/>
    </source>
</evidence>
<evidence type="ECO:0000256" key="1">
    <source>
        <dbReference type="SAM" id="Phobius"/>
    </source>
</evidence>
<feature type="transmembrane region" description="Helical" evidence="1">
    <location>
        <begin position="90"/>
        <end position="112"/>
    </location>
</feature>
<dbReference type="Proteomes" id="UP000427906">
    <property type="component" value="Chromosome"/>
</dbReference>
<gene>
    <name evidence="2" type="ORF">DSCA_42060</name>
</gene>
<feature type="transmembrane region" description="Helical" evidence="1">
    <location>
        <begin position="23"/>
        <end position="40"/>
    </location>
</feature>
<keyword evidence="1" id="KW-1133">Transmembrane helix</keyword>
<dbReference type="KEGG" id="dalk:DSCA_42060"/>
<proteinExistence type="predicted"/>
<dbReference type="AlphaFoldDB" id="A0A5K7YM45"/>
<dbReference type="RefSeq" id="WP_155318237.1">
    <property type="nucleotide sequence ID" value="NZ_AP021874.1"/>
</dbReference>
<keyword evidence="1" id="KW-0812">Transmembrane</keyword>
<dbReference type="EMBL" id="AP021874">
    <property type="protein sequence ID" value="BBO70276.1"/>
    <property type="molecule type" value="Genomic_DNA"/>
</dbReference>
<protein>
    <submittedName>
        <fullName evidence="2">Uncharacterized protein</fullName>
    </submittedName>
</protein>
<organism evidence="2 3">
    <name type="scientific">Desulfosarcina alkanivorans</name>
    <dbReference type="NCBI Taxonomy" id="571177"/>
    <lineage>
        <taxon>Bacteria</taxon>
        <taxon>Pseudomonadati</taxon>
        <taxon>Thermodesulfobacteriota</taxon>
        <taxon>Desulfobacteria</taxon>
        <taxon>Desulfobacterales</taxon>
        <taxon>Desulfosarcinaceae</taxon>
        <taxon>Desulfosarcina</taxon>
    </lineage>
</organism>